<dbReference type="AlphaFoldDB" id="A0A5D2CN17"/>
<dbReference type="Proteomes" id="UP000323506">
    <property type="component" value="Chromosome D05"/>
</dbReference>
<reference evidence="2 3" key="1">
    <citation type="submission" date="2019-06" db="EMBL/GenBank/DDBJ databases">
        <title>WGS assembly of Gossypium darwinii.</title>
        <authorList>
            <person name="Chen Z.J."/>
            <person name="Sreedasyam A."/>
            <person name="Ando A."/>
            <person name="Song Q."/>
            <person name="De L."/>
            <person name="Hulse-Kemp A."/>
            <person name="Ding M."/>
            <person name="Ye W."/>
            <person name="Kirkbride R."/>
            <person name="Jenkins J."/>
            <person name="Plott C."/>
            <person name="Lovell J."/>
            <person name="Lin Y.-M."/>
            <person name="Vaughn R."/>
            <person name="Liu B."/>
            <person name="Li W."/>
            <person name="Simpson S."/>
            <person name="Scheffler B."/>
            <person name="Saski C."/>
            <person name="Grover C."/>
            <person name="Hu G."/>
            <person name="Conover J."/>
            <person name="Carlson J."/>
            <person name="Shu S."/>
            <person name="Boston L."/>
            <person name="Williams M."/>
            <person name="Peterson D."/>
            <person name="Mcgee K."/>
            <person name="Jones D."/>
            <person name="Wendel J."/>
            <person name="Stelly D."/>
            <person name="Grimwood J."/>
            <person name="Schmutz J."/>
        </authorList>
    </citation>
    <scope>NUCLEOTIDE SEQUENCE [LARGE SCALE GENOMIC DNA]</scope>
    <source>
        <strain evidence="2">1808015.09</strain>
    </source>
</reference>
<feature type="region of interest" description="Disordered" evidence="1">
    <location>
        <begin position="1"/>
        <end position="21"/>
    </location>
</feature>
<gene>
    <name evidence="2" type="ORF">ES288_D05G250700v1</name>
</gene>
<accession>A0A5D2CN17</accession>
<keyword evidence="3" id="KW-1185">Reference proteome</keyword>
<name>A0A5D2CN17_GOSDA</name>
<evidence type="ECO:0000256" key="1">
    <source>
        <dbReference type="SAM" id="MobiDB-lite"/>
    </source>
</evidence>
<organism evidence="2 3">
    <name type="scientific">Gossypium darwinii</name>
    <name type="common">Darwin's cotton</name>
    <name type="synonym">Gossypium barbadense var. darwinii</name>
    <dbReference type="NCBI Taxonomy" id="34276"/>
    <lineage>
        <taxon>Eukaryota</taxon>
        <taxon>Viridiplantae</taxon>
        <taxon>Streptophyta</taxon>
        <taxon>Embryophyta</taxon>
        <taxon>Tracheophyta</taxon>
        <taxon>Spermatophyta</taxon>
        <taxon>Magnoliopsida</taxon>
        <taxon>eudicotyledons</taxon>
        <taxon>Gunneridae</taxon>
        <taxon>Pentapetalae</taxon>
        <taxon>rosids</taxon>
        <taxon>malvids</taxon>
        <taxon>Malvales</taxon>
        <taxon>Malvaceae</taxon>
        <taxon>Malvoideae</taxon>
        <taxon>Gossypium</taxon>
    </lineage>
</organism>
<dbReference type="EMBL" id="CM017705">
    <property type="protein sequence ID" value="TYG69685.1"/>
    <property type="molecule type" value="Genomic_DNA"/>
</dbReference>
<sequence length="75" mass="8373">MLGLDPELKMDSQDSEAKKEPYGHWQRCWLQLRQINPEIPSQIQSTLLLFNPSPPLSLSFSSIAAGRSFGAHSCS</sequence>
<protein>
    <submittedName>
        <fullName evidence="2">Uncharacterized protein</fullName>
    </submittedName>
</protein>
<proteinExistence type="predicted"/>
<evidence type="ECO:0000313" key="3">
    <source>
        <dbReference type="Proteomes" id="UP000323506"/>
    </source>
</evidence>
<evidence type="ECO:0000313" key="2">
    <source>
        <dbReference type="EMBL" id="TYG69685.1"/>
    </source>
</evidence>